<dbReference type="EMBL" id="MLFT02000001">
    <property type="protein sequence ID" value="PHT59015.1"/>
    <property type="molecule type" value="Genomic_DNA"/>
</dbReference>
<evidence type="ECO:0000313" key="1">
    <source>
        <dbReference type="EMBL" id="PHT59015.1"/>
    </source>
</evidence>
<reference evidence="1 2" key="1">
    <citation type="journal article" date="2017" name="Genome Biol.">
        <title>New reference genome sequences of hot pepper reveal the massive evolution of plant disease-resistance genes by retroduplication.</title>
        <authorList>
            <person name="Kim S."/>
            <person name="Park J."/>
            <person name="Yeom S.I."/>
            <person name="Kim Y.M."/>
            <person name="Seo E."/>
            <person name="Kim K.T."/>
            <person name="Kim M.S."/>
            <person name="Lee J.M."/>
            <person name="Cheong K."/>
            <person name="Shin H.S."/>
            <person name="Kim S.B."/>
            <person name="Han K."/>
            <person name="Lee J."/>
            <person name="Park M."/>
            <person name="Lee H.A."/>
            <person name="Lee H.Y."/>
            <person name="Lee Y."/>
            <person name="Oh S."/>
            <person name="Lee J.H."/>
            <person name="Choi E."/>
            <person name="Choi E."/>
            <person name="Lee S.E."/>
            <person name="Jeon J."/>
            <person name="Kim H."/>
            <person name="Choi G."/>
            <person name="Song H."/>
            <person name="Lee J."/>
            <person name="Lee S.C."/>
            <person name="Kwon J.K."/>
            <person name="Lee H.Y."/>
            <person name="Koo N."/>
            <person name="Hong Y."/>
            <person name="Kim R.W."/>
            <person name="Kang W.H."/>
            <person name="Huh J.H."/>
            <person name="Kang B.C."/>
            <person name="Yang T.J."/>
            <person name="Lee Y.H."/>
            <person name="Bennetzen J.L."/>
            <person name="Choi D."/>
        </authorList>
    </citation>
    <scope>NUCLEOTIDE SEQUENCE [LARGE SCALE GENOMIC DNA]</scope>
    <source>
        <strain evidence="2">cv. PBC81</strain>
    </source>
</reference>
<proteinExistence type="predicted"/>
<accession>A0A2G2XNE5</accession>
<dbReference type="Proteomes" id="UP000224567">
    <property type="component" value="Unassembled WGS sequence"/>
</dbReference>
<evidence type="ECO:0000313" key="2">
    <source>
        <dbReference type="Proteomes" id="UP000224567"/>
    </source>
</evidence>
<organism evidence="1 2">
    <name type="scientific">Capsicum baccatum</name>
    <name type="common">Peruvian pepper</name>
    <dbReference type="NCBI Taxonomy" id="33114"/>
    <lineage>
        <taxon>Eukaryota</taxon>
        <taxon>Viridiplantae</taxon>
        <taxon>Streptophyta</taxon>
        <taxon>Embryophyta</taxon>
        <taxon>Tracheophyta</taxon>
        <taxon>Spermatophyta</taxon>
        <taxon>Magnoliopsida</taxon>
        <taxon>eudicotyledons</taxon>
        <taxon>Gunneridae</taxon>
        <taxon>Pentapetalae</taxon>
        <taxon>asterids</taxon>
        <taxon>lamiids</taxon>
        <taxon>Solanales</taxon>
        <taxon>Solanaceae</taxon>
        <taxon>Solanoideae</taxon>
        <taxon>Capsiceae</taxon>
        <taxon>Capsicum</taxon>
    </lineage>
</organism>
<dbReference type="AlphaFoldDB" id="A0A2G2XNE5"/>
<comment type="caution">
    <text evidence="1">The sequence shown here is derived from an EMBL/GenBank/DDBJ whole genome shotgun (WGS) entry which is preliminary data.</text>
</comment>
<gene>
    <name evidence="1" type="ORF">CQW23_01378</name>
</gene>
<keyword evidence="2" id="KW-1185">Reference proteome</keyword>
<reference evidence="2" key="2">
    <citation type="journal article" date="2017" name="J. Anim. Genet.">
        <title>Multiple reference genome sequences of hot pepper reveal the massive evolution of plant disease resistance genes by retroduplication.</title>
        <authorList>
            <person name="Kim S."/>
            <person name="Park J."/>
            <person name="Yeom S.-I."/>
            <person name="Kim Y.-M."/>
            <person name="Seo E."/>
            <person name="Kim K.-T."/>
            <person name="Kim M.-S."/>
            <person name="Lee J.M."/>
            <person name="Cheong K."/>
            <person name="Shin H.-S."/>
            <person name="Kim S.-B."/>
            <person name="Han K."/>
            <person name="Lee J."/>
            <person name="Park M."/>
            <person name="Lee H.-A."/>
            <person name="Lee H.-Y."/>
            <person name="Lee Y."/>
            <person name="Oh S."/>
            <person name="Lee J.H."/>
            <person name="Choi E."/>
            <person name="Choi E."/>
            <person name="Lee S.E."/>
            <person name="Jeon J."/>
            <person name="Kim H."/>
            <person name="Choi G."/>
            <person name="Song H."/>
            <person name="Lee J."/>
            <person name="Lee S.-C."/>
            <person name="Kwon J.-K."/>
            <person name="Lee H.-Y."/>
            <person name="Koo N."/>
            <person name="Hong Y."/>
            <person name="Kim R.W."/>
            <person name="Kang W.-H."/>
            <person name="Huh J.H."/>
            <person name="Kang B.-C."/>
            <person name="Yang T.-J."/>
            <person name="Lee Y.-H."/>
            <person name="Bennetzen J.L."/>
            <person name="Choi D."/>
        </authorList>
    </citation>
    <scope>NUCLEOTIDE SEQUENCE [LARGE SCALE GENOMIC DNA]</scope>
    <source>
        <strain evidence="2">cv. PBC81</strain>
    </source>
</reference>
<sequence>MFATCLVSKSLQSDSDSDSVWEKSLSSIPSDYQSIILGSLNPIPDFTTKKELHVYLCHNPILIDVGRKNLLLNYIDNILLFLGKYEEEKVQKPYTSDIKDPKRPKLNFIASDEEQLVHID</sequence>
<name>A0A2G2XNE5_CAPBA</name>
<protein>
    <submittedName>
        <fullName evidence="1">Uncharacterized protein</fullName>
    </submittedName>
</protein>